<accession>A0A7W0CPF0</accession>
<dbReference type="AlphaFoldDB" id="A0A7W0CPF0"/>
<organism evidence="3 4">
    <name type="scientific">Nonomuraea soli</name>
    <dbReference type="NCBI Taxonomy" id="1032476"/>
    <lineage>
        <taxon>Bacteria</taxon>
        <taxon>Bacillati</taxon>
        <taxon>Actinomycetota</taxon>
        <taxon>Actinomycetes</taxon>
        <taxon>Streptosporangiales</taxon>
        <taxon>Streptosporangiaceae</taxon>
        <taxon>Nonomuraea</taxon>
    </lineage>
</organism>
<keyword evidence="4" id="KW-1185">Reference proteome</keyword>
<feature type="chain" id="PRO_5038525120" evidence="2">
    <location>
        <begin position="22"/>
        <end position="178"/>
    </location>
</feature>
<reference evidence="3 4" key="1">
    <citation type="submission" date="2020-07" db="EMBL/GenBank/DDBJ databases">
        <title>Genomic Encyclopedia of Type Strains, Phase IV (KMG-IV): sequencing the most valuable type-strain genomes for metagenomic binning, comparative biology and taxonomic classification.</title>
        <authorList>
            <person name="Goeker M."/>
        </authorList>
    </citation>
    <scope>NUCLEOTIDE SEQUENCE [LARGE SCALE GENOMIC DNA]</scope>
    <source>
        <strain evidence="3 4">DSM 45533</strain>
    </source>
</reference>
<sequence length="178" mass="18434">MRKTFVLSLAAAGLLSVACSAEQQQGIEARASQGASALPSVFDSANARASELMSQGADVAASASARASELRASAEAKASELRDQASAAASDLASAAASASGAAGQAIEDLKIKLTENRDQAQQELERLRQAGVYDPNKVEYSDDPVTALKQVKERLEQGLVDLQGNLTEKGRQELGGS</sequence>
<protein>
    <submittedName>
        <fullName evidence="3">Putative phage infection (PIP) family protein YhgE</fullName>
    </submittedName>
</protein>
<dbReference type="PROSITE" id="PS51257">
    <property type="entry name" value="PROKAR_LIPOPROTEIN"/>
    <property type="match status" value="1"/>
</dbReference>
<gene>
    <name evidence="3" type="ORF">HNR30_006151</name>
</gene>
<proteinExistence type="predicted"/>
<dbReference type="RefSeq" id="WP_181613505.1">
    <property type="nucleotide sequence ID" value="NZ_BAABAM010000004.1"/>
</dbReference>
<comment type="caution">
    <text evidence="3">The sequence shown here is derived from an EMBL/GenBank/DDBJ whole genome shotgun (WGS) entry which is preliminary data.</text>
</comment>
<dbReference type="Proteomes" id="UP000530928">
    <property type="component" value="Unassembled WGS sequence"/>
</dbReference>
<evidence type="ECO:0000313" key="4">
    <source>
        <dbReference type="Proteomes" id="UP000530928"/>
    </source>
</evidence>
<keyword evidence="1" id="KW-0175">Coiled coil</keyword>
<feature type="signal peptide" evidence="2">
    <location>
        <begin position="1"/>
        <end position="21"/>
    </location>
</feature>
<dbReference type="EMBL" id="JACDUR010000006">
    <property type="protein sequence ID" value="MBA2894779.1"/>
    <property type="molecule type" value="Genomic_DNA"/>
</dbReference>
<feature type="coiled-coil region" evidence="1">
    <location>
        <begin position="64"/>
        <end position="166"/>
    </location>
</feature>
<evidence type="ECO:0000256" key="1">
    <source>
        <dbReference type="SAM" id="Coils"/>
    </source>
</evidence>
<name>A0A7W0CPF0_9ACTN</name>
<evidence type="ECO:0000313" key="3">
    <source>
        <dbReference type="EMBL" id="MBA2894779.1"/>
    </source>
</evidence>
<keyword evidence="2" id="KW-0732">Signal</keyword>
<evidence type="ECO:0000256" key="2">
    <source>
        <dbReference type="SAM" id="SignalP"/>
    </source>
</evidence>